<dbReference type="SUPFAM" id="SSF88697">
    <property type="entry name" value="PUA domain-like"/>
    <property type="match status" value="1"/>
</dbReference>
<keyword evidence="5" id="KW-0949">S-adenosyl-L-methionine</keyword>
<keyword evidence="2" id="KW-0158">Chromosome</keyword>
<comment type="subcellular location">
    <subcellularLocation>
        <location evidence="1">Chromosome</location>
        <location evidence="1">Centromere</location>
    </subcellularLocation>
    <subcellularLocation>
        <location evidence="11">Nucleus</location>
    </subcellularLocation>
</comment>
<feature type="domain" description="Post-SET" evidence="15">
    <location>
        <begin position="660"/>
        <end position="676"/>
    </location>
</feature>
<evidence type="ECO:0000259" key="13">
    <source>
        <dbReference type="PROSITE" id="PS50280"/>
    </source>
</evidence>
<dbReference type="Pfam" id="PF00856">
    <property type="entry name" value="SET"/>
    <property type="match status" value="1"/>
</dbReference>
<evidence type="ECO:0000256" key="9">
    <source>
        <dbReference type="ARBA" id="ARBA00023242"/>
    </source>
</evidence>
<keyword evidence="9 11" id="KW-0539">Nucleus</keyword>
<dbReference type="OrthoDB" id="5792673at2759"/>
<dbReference type="Gramene" id="ESQ40404">
    <property type="protein sequence ID" value="ESQ40404"/>
    <property type="gene ID" value="EUTSA_v10015751mg"/>
</dbReference>
<dbReference type="SMART" id="SM00317">
    <property type="entry name" value="SET"/>
    <property type="match status" value="1"/>
</dbReference>
<feature type="compositionally biased region" description="Pro residues" evidence="12">
    <location>
        <begin position="76"/>
        <end position="85"/>
    </location>
</feature>
<feature type="compositionally biased region" description="Polar residues" evidence="12">
    <location>
        <begin position="56"/>
        <end position="69"/>
    </location>
</feature>
<dbReference type="CDD" id="cd10545">
    <property type="entry name" value="SET_AtSUVH-like"/>
    <property type="match status" value="1"/>
</dbReference>
<evidence type="ECO:0000259" key="16">
    <source>
        <dbReference type="PROSITE" id="PS51015"/>
    </source>
</evidence>
<dbReference type="KEGG" id="eus:EUTSA_v10015751mg"/>
<dbReference type="SMART" id="SM00466">
    <property type="entry name" value="SRA"/>
    <property type="match status" value="1"/>
</dbReference>
<dbReference type="FunFam" id="2.170.270.10:FF:000051">
    <property type="entry name" value="Histone-lysine N-methyltransferase, H3 lysine-9 specific SUVH6"/>
    <property type="match status" value="1"/>
</dbReference>
<keyword evidence="7" id="KW-0862">Zinc</keyword>
<dbReference type="EMBL" id="KI517464">
    <property type="protein sequence ID" value="ESQ40404.1"/>
    <property type="molecule type" value="Genomic_DNA"/>
</dbReference>
<keyword evidence="10" id="KW-0137">Centromere</keyword>
<evidence type="ECO:0000256" key="12">
    <source>
        <dbReference type="SAM" id="MobiDB-lite"/>
    </source>
</evidence>
<dbReference type="PANTHER" id="PTHR45660">
    <property type="entry name" value="HISTONE-LYSINE N-METHYLTRANSFERASE SETMAR"/>
    <property type="match status" value="1"/>
</dbReference>
<feature type="domain" description="Pre-SET" evidence="14">
    <location>
        <begin position="438"/>
        <end position="498"/>
    </location>
</feature>
<dbReference type="Pfam" id="PF05033">
    <property type="entry name" value="Pre-SET"/>
    <property type="match status" value="1"/>
</dbReference>
<dbReference type="GO" id="GO:0000775">
    <property type="term" value="C:chromosome, centromeric region"/>
    <property type="evidence" value="ECO:0007669"/>
    <property type="project" value="UniProtKB-SubCell"/>
</dbReference>
<evidence type="ECO:0000259" key="15">
    <source>
        <dbReference type="PROSITE" id="PS50868"/>
    </source>
</evidence>
<evidence type="ECO:0000256" key="2">
    <source>
        <dbReference type="ARBA" id="ARBA00022454"/>
    </source>
</evidence>
<dbReference type="InterPro" id="IPR007728">
    <property type="entry name" value="Pre-SET_dom"/>
</dbReference>
<evidence type="ECO:0000256" key="8">
    <source>
        <dbReference type="ARBA" id="ARBA00022853"/>
    </source>
</evidence>
<dbReference type="InterPro" id="IPR003616">
    <property type="entry name" value="Post-SET_dom"/>
</dbReference>
<dbReference type="Gene3D" id="2.30.280.10">
    <property type="entry name" value="SRA-YDG"/>
    <property type="match status" value="1"/>
</dbReference>
<dbReference type="AlphaFoldDB" id="V4L9Q1"/>
<dbReference type="GO" id="GO:0005634">
    <property type="term" value="C:nucleus"/>
    <property type="evidence" value="ECO:0007669"/>
    <property type="project" value="UniProtKB-SubCell"/>
</dbReference>
<dbReference type="SUPFAM" id="SSF82199">
    <property type="entry name" value="SET domain"/>
    <property type="match status" value="1"/>
</dbReference>
<reference evidence="17 18" key="1">
    <citation type="journal article" date="2013" name="Front. Plant Sci.">
        <title>The Reference Genome of the Halophytic Plant Eutrema salsugineum.</title>
        <authorList>
            <person name="Yang R."/>
            <person name="Jarvis D.E."/>
            <person name="Chen H."/>
            <person name="Beilstein M.A."/>
            <person name="Grimwood J."/>
            <person name="Jenkins J."/>
            <person name="Shu S."/>
            <person name="Prochnik S."/>
            <person name="Xin M."/>
            <person name="Ma C."/>
            <person name="Schmutz J."/>
            <person name="Wing R.A."/>
            <person name="Mitchell-Olds T."/>
            <person name="Schumaker K.S."/>
            <person name="Wang X."/>
        </authorList>
    </citation>
    <scope>NUCLEOTIDE SEQUENCE [LARGE SCALE GENOMIC DNA]</scope>
</reference>
<dbReference type="eggNOG" id="KOG1082">
    <property type="taxonomic scope" value="Eukaryota"/>
</dbReference>
<gene>
    <name evidence="17" type="ORF">EUTSA_v10015751mg</name>
</gene>
<dbReference type="GO" id="GO:0003690">
    <property type="term" value="F:double-stranded DNA binding"/>
    <property type="evidence" value="ECO:0007669"/>
    <property type="project" value="TreeGrafter"/>
</dbReference>
<protein>
    <recommendedName>
        <fullName evidence="19">SET domain-containing protein</fullName>
    </recommendedName>
</protein>
<feature type="region of interest" description="Disordered" evidence="12">
    <location>
        <begin position="50"/>
        <end position="146"/>
    </location>
</feature>
<dbReference type="STRING" id="72664.V4L9Q1"/>
<dbReference type="PANTHER" id="PTHR45660:SF73">
    <property type="entry name" value="HISTONE-LYSINE N-METHYLTRANSFERASE, H3 LYSINE-9 SPECIFIC SUVH1"/>
    <property type="match status" value="1"/>
</dbReference>
<dbReference type="Proteomes" id="UP000030689">
    <property type="component" value="Unassembled WGS sequence"/>
</dbReference>
<evidence type="ECO:0000256" key="3">
    <source>
        <dbReference type="ARBA" id="ARBA00022603"/>
    </source>
</evidence>
<proteinExistence type="predicted"/>
<dbReference type="SMART" id="SM00468">
    <property type="entry name" value="PreSET"/>
    <property type="match status" value="1"/>
</dbReference>
<dbReference type="FunFam" id="2.30.280.10:FF:000003">
    <property type="entry name" value="Histone-lysine N-methyltransferase, H3 lysine-9 specific SUVH5"/>
    <property type="match status" value="1"/>
</dbReference>
<dbReference type="GO" id="GO:0042054">
    <property type="term" value="F:histone methyltransferase activity"/>
    <property type="evidence" value="ECO:0007669"/>
    <property type="project" value="InterPro"/>
</dbReference>
<dbReference type="PROSITE" id="PS50868">
    <property type="entry name" value="POST_SET"/>
    <property type="match status" value="1"/>
</dbReference>
<evidence type="ECO:0000313" key="17">
    <source>
        <dbReference type="EMBL" id="ESQ40404.1"/>
    </source>
</evidence>
<dbReference type="OMA" id="FEHNNEA"/>
<dbReference type="InterPro" id="IPR003105">
    <property type="entry name" value="SRA_YDG"/>
</dbReference>
<dbReference type="PROSITE" id="PS51575">
    <property type="entry name" value="SAM_MT43_SUVAR39_2"/>
    <property type="match status" value="1"/>
</dbReference>
<evidence type="ECO:0000256" key="1">
    <source>
        <dbReference type="ARBA" id="ARBA00004584"/>
    </source>
</evidence>
<evidence type="ECO:0000256" key="11">
    <source>
        <dbReference type="PROSITE-ProRule" id="PRU00358"/>
    </source>
</evidence>
<dbReference type="InterPro" id="IPR036987">
    <property type="entry name" value="SRA-YDG_sf"/>
</dbReference>
<evidence type="ECO:0000256" key="10">
    <source>
        <dbReference type="ARBA" id="ARBA00023328"/>
    </source>
</evidence>
<evidence type="ECO:0000313" key="18">
    <source>
        <dbReference type="Proteomes" id="UP000030689"/>
    </source>
</evidence>
<dbReference type="GO" id="GO:0008270">
    <property type="term" value="F:zinc ion binding"/>
    <property type="evidence" value="ECO:0007669"/>
    <property type="project" value="InterPro"/>
</dbReference>
<dbReference type="GO" id="GO:0032259">
    <property type="term" value="P:methylation"/>
    <property type="evidence" value="ECO:0007669"/>
    <property type="project" value="UniProtKB-KW"/>
</dbReference>
<dbReference type="PROSITE" id="PS51015">
    <property type="entry name" value="YDG"/>
    <property type="match status" value="1"/>
</dbReference>
<keyword evidence="3" id="KW-0489">Methyltransferase</keyword>
<keyword evidence="18" id="KW-1185">Reference proteome</keyword>
<keyword evidence="8" id="KW-0156">Chromatin regulator</keyword>
<dbReference type="InterPro" id="IPR025794">
    <property type="entry name" value="H3-K9-MeTrfase_plant"/>
</dbReference>
<feature type="compositionally biased region" description="Polar residues" evidence="12">
    <location>
        <begin position="95"/>
        <end position="105"/>
    </location>
</feature>
<keyword evidence="4" id="KW-0808">Transferase</keyword>
<evidence type="ECO:0008006" key="19">
    <source>
        <dbReference type="Google" id="ProtNLM"/>
    </source>
</evidence>
<dbReference type="InterPro" id="IPR051357">
    <property type="entry name" value="H3K9_HMTase_SUVAR3-9"/>
</dbReference>
<evidence type="ECO:0000259" key="14">
    <source>
        <dbReference type="PROSITE" id="PS50867"/>
    </source>
</evidence>
<keyword evidence="6" id="KW-0479">Metal-binding</keyword>
<dbReference type="InterPro" id="IPR001214">
    <property type="entry name" value="SET_dom"/>
</dbReference>
<feature type="domain" description="SET" evidence="13">
    <location>
        <begin position="501"/>
        <end position="645"/>
    </location>
</feature>
<feature type="domain" description="YDG" evidence="16">
    <location>
        <begin position="217"/>
        <end position="363"/>
    </location>
</feature>
<dbReference type="Pfam" id="PF02182">
    <property type="entry name" value="SAD_SRA"/>
    <property type="match status" value="1"/>
</dbReference>
<evidence type="ECO:0000256" key="4">
    <source>
        <dbReference type="ARBA" id="ARBA00022679"/>
    </source>
</evidence>
<dbReference type="PROSITE" id="PS50280">
    <property type="entry name" value="SET"/>
    <property type="match status" value="1"/>
</dbReference>
<organism evidence="17 18">
    <name type="scientific">Eutrema salsugineum</name>
    <name type="common">Saltwater cress</name>
    <name type="synonym">Sisymbrium salsugineum</name>
    <dbReference type="NCBI Taxonomy" id="72664"/>
    <lineage>
        <taxon>Eukaryota</taxon>
        <taxon>Viridiplantae</taxon>
        <taxon>Streptophyta</taxon>
        <taxon>Embryophyta</taxon>
        <taxon>Tracheophyta</taxon>
        <taxon>Spermatophyta</taxon>
        <taxon>Magnoliopsida</taxon>
        <taxon>eudicotyledons</taxon>
        <taxon>Gunneridae</taxon>
        <taxon>Pentapetalae</taxon>
        <taxon>rosids</taxon>
        <taxon>malvids</taxon>
        <taxon>Brassicales</taxon>
        <taxon>Brassicaceae</taxon>
        <taxon>Eutremeae</taxon>
        <taxon>Eutrema</taxon>
    </lineage>
</organism>
<sequence>MEGNYGHYTDRTRVLNIKPLRTLKPVFPSGNQAPPFVCAPPFGPFPPGFSPFYPFTSSSQANQHTQDLSQAQNPPLRQPQNPPKHQPQNPTQHQSQNPSEPSSLVTPERSFRSPDTSNGDMELEGSTVKRKIPRRRTRIALPKGGNFESGITVAERENGNRELVMNVLMRFDALRRRFSQLEDAKEASSGIIKRPDLKAGSICMSRGVRTNTKKRTCVVPGVEIGDIFFFRFEMCLVGLHSPSMAGIDYLVVNGETEEEPIATSIVSSGYHDNDKANPDVLIYTGQGGNADKDKEASDQKLERGNLALEKSLRRNSAVRVIRGFKEVSHSVKIYIYDGLYEIKESWVEKGKSGHNTFKYKLVRAPGQPPAFATWTAIQKWKADVPSREGLILPDITSGVESMAVSLVNQVDTENGPSYFTYSTTVKYSESFRLTQPSFGCDCGNSCKPGNLNCHCIRKNGGDFPYTSNGVLVSRKPMIYECSPSCPCLACKNKVTRMGLKVRLEVFKTVNRGWGLRSWDPIRAGTFICIYAGEAKDKSKVQHTMANDDYTFDTTRIYTPFKWNYEPGLADEVASEEMSEEPEIPLPLIISAKNVGNVARFMNHSCSPNVFWQPVSYENNSQLFLHVAFFAISHIPPMTELTYDYGVSRPSGTENGNPLYGRKRCFCGSEYCRGSFG</sequence>
<dbReference type="PROSITE" id="PS50867">
    <property type="entry name" value="PRE_SET"/>
    <property type="match status" value="1"/>
</dbReference>
<evidence type="ECO:0000256" key="7">
    <source>
        <dbReference type="ARBA" id="ARBA00022833"/>
    </source>
</evidence>
<dbReference type="Gene3D" id="2.170.270.10">
    <property type="entry name" value="SET domain"/>
    <property type="match status" value="1"/>
</dbReference>
<name>V4L9Q1_EUTSA</name>
<feature type="compositionally biased region" description="Basic residues" evidence="12">
    <location>
        <begin position="128"/>
        <end position="138"/>
    </location>
</feature>
<accession>V4L9Q1</accession>
<evidence type="ECO:0000256" key="5">
    <source>
        <dbReference type="ARBA" id="ARBA00022691"/>
    </source>
</evidence>
<evidence type="ECO:0000256" key="6">
    <source>
        <dbReference type="ARBA" id="ARBA00022723"/>
    </source>
</evidence>
<dbReference type="InterPro" id="IPR015947">
    <property type="entry name" value="PUA-like_sf"/>
</dbReference>
<dbReference type="InterPro" id="IPR046341">
    <property type="entry name" value="SET_dom_sf"/>
</dbReference>